<protein>
    <submittedName>
        <fullName evidence="1">Oxidoreductase</fullName>
    </submittedName>
</protein>
<gene>
    <name evidence="1" type="ORF">AVDCRST_MAG22-2067</name>
</gene>
<dbReference type="InterPro" id="IPR036812">
    <property type="entry name" value="NAD(P)_OxRdtase_dom_sf"/>
</dbReference>
<dbReference type="EMBL" id="CADCUV010000084">
    <property type="protein sequence ID" value="CAA9413651.1"/>
    <property type="molecule type" value="Genomic_DNA"/>
</dbReference>
<organism evidence="1">
    <name type="scientific">uncultured Rubrobacteraceae bacterium</name>
    <dbReference type="NCBI Taxonomy" id="349277"/>
    <lineage>
        <taxon>Bacteria</taxon>
        <taxon>Bacillati</taxon>
        <taxon>Actinomycetota</taxon>
        <taxon>Rubrobacteria</taxon>
        <taxon>Rubrobacterales</taxon>
        <taxon>Rubrobacteraceae</taxon>
        <taxon>environmental samples</taxon>
    </lineage>
</organism>
<name>A0A6J4PHG2_9ACTN</name>
<reference evidence="1" key="1">
    <citation type="submission" date="2020-02" db="EMBL/GenBank/DDBJ databases">
        <authorList>
            <person name="Meier V. D."/>
        </authorList>
    </citation>
    <scope>NUCLEOTIDE SEQUENCE</scope>
    <source>
        <strain evidence="1">AVDCRST_MAG22</strain>
    </source>
</reference>
<evidence type="ECO:0000313" key="1">
    <source>
        <dbReference type="EMBL" id="CAA9413651.1"/>
    </source>
</evidence>
<dbReference type="Gene3D" id="3.20.20.100">
    <property type="entry name" value="NADP-dependent oxidoreductase domain"/>
    <property type="match status" value="1"/>
</dbReference>
<dbReference type="SUPFAM" id="SSF51430">
    <property type="entry name" value="NAD(P)-linked oxidoreductase"/>
    <property type="match status" value="1"/>
</dbReference>
<accession>A0A6J4PHG2</accession>
<dbReference type="AlphaFoldDB" id="A0A6J4PHG2"/>
<sequence>MEYRRLGRSGLFVSSLTLGTMTFGGSGPFDKVGSTDVAGATRQVDMCLDAGVNLFD</sequence>
<feature type="non-terminal residue" evidence="1">
    <location>
        <position position="56"/>
    </location>
</feature>
<proteinExistence type="predicted"/>